<dbReference type="Proteomes" id="UP000501128">
    <property type="component" value="Chromosome"/>
</dbReference>
<feature type="transmembrane region" description="Helical" evidence="6">
    <location>
        <begin position="259"/>
        <end position="279"/>
    </location>
</feature>
<dbReference type="EMBL" id="CP051677">
    <property type="protein sequence ID" value="QJD80754.1"/>
    <property type="molecule type" value="Genomic_DNA"/>
</dbReference>
<evidence type="ECO:0000256" key="6">
    <source>
        <dbReference type="SAM" id="Phobius"/>
    </source>
</evidence>
<evidence type="ECO:0000313" key="8">
    <source>
        <dbReference type="EMBL" id="QJD80754.1"/>
    </source>
</evidence>
<organism evidence="8 9">
    <name type="scientific">Spirosoma rhododendri</name>
    <dbReference type="NCBI Taxonomy" id="2728024"/>
    <lineage>
        <taxon>Bacteria</taxon>
        <taxon>Pseudomonadati</taxon>
        <taxon>Bacteroidota</taxon>
        <taxon>Cytophagia</taxon>
        <taxon>Cytophagales</taxon>
        <taxon>Cytophagaceae</taxon>
        <taxon>Spirosoma</taxon>
    </lineage>
</organism>
<gene>
    <name evidence="8" type="ORF">HH216_21780</name>
</gene>
<feature type="transmembrane region" description="Helical" evidence="6">
    <location>
        <begin position="79"/>
        <end position="101"/>
    </location>
</feature>
<feature type="transmembrane region" description="Helical" evidence="6">
    <location>
        <begin position="192"/>
        <end position="213"/>
    </location>
</feature>
<feature type="transmembrane region" description="Helical" evidence="6">
    <location>
        <begin position="107"/>
        <end position="125"/>
    </location>
</feature>
<keyword evidence="3 6" id="KW-0812">Transmembrane</keyword>
<dbReference type="InterPro" id="IPR000620">
    <property type="entry name" value="EamA_dom"/>
</dbReference>
<comment type="subcellular location">
    <subcellularLocation>
        <location evidence="1">Membrane</location>
        <topology evidence="1">Multi-pass membrane protein</topology>
    </subcellularLocation>
</comment>
<evidence type="ECO:0000256" key="4">
    <source>
        <dbReference type="ARBA" id="ARBA00022989"/>
    </source>
</evidence>
<evidence type="ECO:0000313" key="9">
    <source>
        <dbReference type="Proteomes" id="UP000501128"/>
    </source>
</evidence>
<dbReference type="KEGG" id="srho:HH216_21780"/>
<evidence type="ECO:0000256" key="2">
    <source>
        <dbReference type="ARBA" id="ARBA00007362"/>
    </source>
</evidence>
<dbReference type="PANTHER" id="PTHR32322:SF2">
    <property type="entry name" value="EAMA DOMAIN-CONTAINING PROTEIN"/>
    <property type="match status" value="1"/>
</dbReference>
<feature type="transmembrane region" description="Helical" evidence="6">
    <location>
        <begin position="233"/>
        <end position="252"/>
    </location>
</feature>
<dbReference type="InterPro" id="IPR050638">
    <property type="entry name" value="AA-Vitamin_Transporters"/>
</dbReference>
<accession>A0A7L5DQL4</accession>
<protein>
    <submittedName>
        <fullName evidence="8">EamA family transporter</fullName>
    </submittedName>
</protein>
<dbReference type="InterPro" id="IPR037185">
    <property type="entry name" value="EmrE-like"/>
</dbReference>
<feature type="transmembrane region" description="Helical" evidence="6">
    <location>
        <begin position="15"/>
        <end position="37"/>
    </location>
</feature>
<keyword evidence="5 6" id="KW-0472">Membrane</keyword>
<reference evidence="8 9" key="1">
    <citation type="submission" date="2020-04" db="EMBL/GenBank/DDBJ databases">
        <title>Genome sequencing of novel species.</title>
        <authorList>
            <person name="Heo J."/>
            <person name="Kim S.-J."/>
            <person name="Kim J.-S."/>
            <person name="Hong S.-B."/>
            <person name="Kwon S.-W."/>
        </authorList>
    </citation>
    <scope>NUCLEOTIDE SEQUENCE [LARGE SCALE GENOMIC DNA]</scope>
    <source>
        <strain evidence="8 9">CJU-R4</strain>
    </source>
</reference>
<evidence type="ECO:0000259" key="7">
    <source>
        <dbReference type="Pfam" id="PF00892"/>
    </source>
</evidence>
<proteinExistence type="inferred from homology"/>
<dbReference type="PANTHER" id="PTHR32322">
    <property type="entry name" value="INNER MEMBRANE TRANSPORTER"/>
    <property type="match status" value="1"/>
</dbReference>
<evidence type="ECO:0000256" key="1">
    <source>
        <dbReference type="ARBA" id="ARBA00004141"/>
    </source>
</evidence>
<feature type="domain" description="EamA" evidence="7">
    <location>
        <begin position="165"/>
        <end position="302"/>
    </location>
</feature>
<feature type="transmembrane region" description="Helical" evidence="6">
    <location>
        <begin position="132"/>
        <end position="149"/>
    </location>
</feature>
<sequence>MQATSTQLSPSPNRVTLWSALLAVYILWGSTYLFIHFMTERMPPLYMASMRYIVAGTILYSYARLTGTPRATRAEWRSASIIGVLLLTISNGCLTVGIQYIPTGVAALLGGMLPVFLLSLNWISFGRQRPTNLALMGLLLGLIGVFFLIKPDRLQSMGGAQANLIGSSLVVAGNFSWAIGTLLTPRLTLPSGALSSGIQMLVGGFVLLGISLLVEPVTPWSLLVAPPKAIGSMLYLVIFGSIIGFSAYSWLARNAPPQLLSTYAFVNPVVAMLLGSLFAGELFSTQSLIGALIALAGVVLITLGRNSKSERAKE</sequence>
<evidence type="ECO:0000256" key="5">
    <source>
        <dbReference type="ARBA" id="ARBA00023136"/>
    </source>
</evidence>
<dbReference type="RefSeq" id="WP_169552774.1">
    <property type="nucleotide sequence ID" value="NZ_CP051677.1"/>
</dbReference>
<keyword evidence="9" id="KW-1185">Reference proteome</keyword>
<feature type="transmembrane region" description="Helical" evidence="6">
    <location>
        <begin position="161"/>
        <end position="180"/>
    </location>
</feature>
<feature type="transmembrane region" description="Helical" evidence="6">
    <location>
        <begin position="285"/>
        <end position="304"/>
    </location>
</feature>
<dbReference type="AlphaFoldDB" id="A0A7L5DQL4"/>
<dbReference type="GO" id="GO:0016020">
    <property type="term" value="C:membrane"/>
    <property type="evidence" value="ECO:0007669"/>
    <property type="project" value="UniProtKB-SubCell"/>
</dbReference>
<feature type="domain" description="EamA" evidence="7">
    <location>
        <begin position="21"/>
        <end position="149"/>
    </location>
</feature>
<name>A0A7L5DQL4_9BACT</name>
<keyword evidence="4 6" id="KW-1133">Transmembrane helix</keyword>
<dbReference type="Pfam" id="PF00892">
    <property type="entry name" value="EamA"/>
    <property type="match status" value="2"/>
</dbReference>
<dbReference type="SUPFAM" id="SSF103481">
    <property type="entry name" value="Multidrug resistance efflux transporter EmrE"/>
    <property type="match status" value="2"/>
</dbReference>
<evidence type="ECO:0000256" key="3">
    <source>
        <dbReference type="ARBA" id="ARBA00022692"/>
    </source>
</evidence>
<comment type="similarity">
    <text evidence="2">Belongs to the EamA transporter family.</text>
</comment>